<dbReference type="RefSeq" id="WP_377786106.1">
    <property type="nucleotide sequence ID" value="NZ_JBHUOC010000001.1"/>
</dbReference>
<sequence>MTHDRRALGLPSAVAVKERLPLAQADRRGTGAIGASLSPANVSE</sequence>
<feature type="region of interest" description="Disordered" evidence="1">
    <location>
        <begin position="24"/>
        <end position="44"/>
    </location>
</feature>
<evidence type="ECO:0000313" key="2">
    <source>
        <dbReference type="EMBL" id="MDN3710943.1"/>
    </source>
</evidence>
<dbReference type="Proteomes" id="UP001243846">
    <property type="component" value="Unassembled WGS sequence"/>
</dbReference>
<organism evidence="2 3">
    <name type="scientific">Paracoccus cavernae</name>
    <dbReference type="NCBI Taxonomy" id="1571207"/>
    <lineage>
        <taxon>Bacteria</taxon>
        <taxon>Pseudomonadati</taxon>
        <taxon>Pseudomonadota</taxon>
        <taxon>Alphaproteobacteria</taxon>
        <taxon>Rhodobacterales</taxon>
        <taxon>Paracoccaceae</taxon>
        <taxon>Paracoccus</taxon>
    </lineage>
</organism>
<comment type="caution">
    <text evidence="2">The sequence shown here is derived from an EMBL/GenBank/DDBJ whole genome shotgun (WGS) entry which is preliminary data.</text>
</comment>
<reference evidence="3" key="1">
    <citation type="journal article" date="2019" name="Int. J. Syst. Evol. Microbiol.">
        <title>The Global Catalogue of Microorganisms (GCM) 10K type strain sequencing project: providing services to taxonomists for standard genome sequencing and annotation.</title>
        <authorList>
            <consortium name="The Broad Institute Genomics Platform"/>
            <consortium name="The Broad Institute Genome Sequencing Center for Infectious Disease"/>
            <person name="Wu L."/>
            <person name="Ma J."/>
        </authorList>
    </citation>
    <scope>NUCLEOTIDE SEQUENCE [LARGE SCALE GENOMIC DNA]</scope>
    <source>
        <strain evidence="3">CECT 8482</strain>
    </source>
</reference>
<name>A0ABT8D2A1_9RHOB</name>
<proteinExistence type="predicted"/>
<protein>
    <submittedName>
        <fullName evidence="2">Uncharacterized protein</fullName>
    </submittedName>
</protein>
<evidence type="ECO:0000313" key="3">
    <source>
        <dbReference type="Proteomes" id="UP001243846"/>
    </source>
</evidence>
<evidence type="ECO:0000256" key="1">
    <source>
        <dbReference type="SAM" id="MobiDB-lite"/>
    </source>
</evidence>
<dbReference type="EMBL" id="JAUFRC010000001">
    <property type="protein sequence ID" value="MDN3710943.1"/>
    <property type="molecule type" value="Genomic_DNA"/>
</dbReference>
<accession>A0ABT8D2A1</accession>
<gene>
    <name evidence="2" type="ORF">QWZ10_02330</name>
</gene>
<keyword evidence="3" id="KW-1185">Reference proteome</keyword>